<dbReference type="EMBL" id="JHEH01000009">
    <property type="protein sequence ID" value="KEP69999.1"/>
    <property type="molecule type" value="Genomic_DNA"/>
</dbReference>
<dbReference type="STRING" id="1185766.SAMN05216224_102867"/>
<sequence>MTYRLQSRPRYLTQVAAALDQTQLRLSASFMHVPLPAPLEDWLARLRLLKGVPFSYLVPDEAMLPPESIRFFTLDRGWIETLADGALSIGRTLGSQPDLALSSLEAAAQAHAAPRAQSATPRMRARALGREPAPAPSGPITGFLLRSRLVSNTPGMGVSVYPKGHTPADHDADPSVEIKLLDILRYETLGAKSDVLICLIAGDGYRVDIHQPPEQLHYGIDSFETASGGTVHAEKKLHTFTKSTTTTPQGTSTVKITLNPDTVPVDISAAFRSNGRRVAKMSTLSDTLARANTLEALDAAEMGFEMTQGVGMVSFFKGGSQ</sequence>
<keyword evidence="2" id="KW-1185">Reference proteome</keyword>
<evidence type="ECO:0000313" key="2">
    <source>
        <dbReference type="Proteomes" id="UP000027725"/>
    </source>
</evidence>
<gene>
    <name evidence="1" type="ORF">DL1_21095</name>
</gene>
<dbReference type="Proteomes" id="UP000027725">
    <property type="component" value="Unassembled WGS sequence"/>
</dbReference>
<dbReference type="RefSeq" id="WP_038065421.1">
    <property type="nucleotide sequence ID" value="NZ_FOVB01000002.1"/>
</dbReference>
<proteinExistence type="predicted"/>
<accession>A0A074TE74</accession>
<dbReference type="AlphaFoldDB" id="A0A074TE74"/>
<reference evidence="1 2" key="1">
    <citation type="submission" date="2014-03" db="EMBL/GenBank/DDBJ databases">
        <title>The draft genome sequence of Thioclava dalianensis DLFJ1-1.</title>
        <authorList>
            <person name="Lai Q."/>
            <person name="Shao Z."/>
        </authorList>
    </citation>
    <scope>NUCLEOTIDE SEQUENCE [LARGE SCALE GENOMIC DNA]</scope>
    <source>
        <strain evidence="1 2">DLFJ1-1</strain>
    </source>
</reference>
<organism evidence="1 2">
    <name type="scientific">Thioclava dalianensis</name>
    <dbReference type="NCBI Taxonomy" id="1185766"/>
    <lineage>
        <taxon>Bacteria</taxon>
        <taxon>Pseudomonadati</taxon>
        <taxon>Pseudomonadota</taxon>
        <taxon>Alphaproteobacteria</taxon>
        <taxon>Rhodobacterales</taxon>
        <taxon>Paracoccaceae</taxon>
        <taxon>Thioclava</taxon>
    </lineage>
</organism>
<comment type="caution">
    <text evidence="1">The sequence shown here is derived from an EMBL/GenBank/DDBJ whole genome shotgun (WGS) entry which is preliminary data.</text>
</comment>
<name>A0A074TE74_9RHOB</name>
<dbReference type="OrthoDB" id="4846903at2"/>
<dbReference type="eggNOG" id="ENOG502Z976">
    <property type="taxonomic scope" value="Bacteria"/>
</dbReference>
<protein>
    <submittedName>
        <fullName evidence="1">Uncharacterized protein</fullName>
    </submittedName>
</protein>
<evidence type="ECO:0000313" key="1">
    <source>
        <dbReference type="EMBL" id="KEP69999.1"/>
    </source>
</evidence>